<reference evidence="1" key="1">
    <citation type="submission" date="2020-08" db="EMBL/GenBank/DDBJ databases">
        <title>Genome public.</title>
        <authorList>
            <person name="Liu C."/>
            <person name="Sun Q."/>
        </authorList>
    </citation>
    <scope>NUCLEOTIDE SEQUENCE</scope>
    <source>
        <strain evidence="1">NSJ-23</strain>
    </source>
</reference>
<name>A0A8J6M6P4_9FIRM</name>
<evidence type="ECO:0000313" key="2">
    <source>
        <dbReference type="Proteomes" id="UP000628736"/>
    </source>
</evidence>
<protein>
    <submittedName>
        <fullName evidence="1">Uncharacterized protein</fullName>
    </submittedName>
</protein>
<keyword evidence="2" id="KW-1185">Reference proteome</keyword>
<comment type="caution">
    <text evidence="1">The sequence shown here is derived from an EMBL/GenBank/DDBJ whole genome shotgun (WGS) entry which is preliminary data.</text>
</comment>
<proteinExistence type="predicted"/>
<dbReference type="AlphaFoldDB" id="A0A8J6M6P4"/>
<gene>
    <name evidence="1" type="ORF">H8S11_04445</name>
</gene>
<organism evidence="1 2">
    <name type="scientific">Flintibacter hominis</name>
    <dbReference type="NCBI Taxonomy" id="2763048"/>
    <lineage>
        <taxon>Bacteria</taxon>
        <taxon>Bacillati</taxon>
        <taxon>Bacillota</taxon>
        <taxon>Clostridia</taxon>
        <taxon>Eubacteriales</taxon>
        <taxon>Flintibacter</taxon>
    </lineage>
</organism>
<dbReference type="EMBL" id="JACOPO010000002">
    <property type="protein sequence ID" value="MBC5722063.1"/>
    <property type="molecule type" value="Genomic_DNA"/>
</dbReference>
<sequence length="269" mass="31106">MHEVRNRLTTTIPQQTPYRTSENQKMENIKNFSSLPRENLSYGMTEKRICLYETIAGEKLYMQYPGLESSRAGNRNFPLDARPVLIKADGSYAQDMDFKKIWDIIDLIGQNHRADIDILATIFLRIAYMIDYMHTENGYICETLDIPSGTIVNTQTVRFVWNYLRLDSDVIETLNDRFESFEGISLEGFLYYNDLLAQNEDCKYHYLQGNHWNITTGRINNCLSHLTVISHIRGKIGISKLIDSFQRTGVAPLPQSRFNEACGDLVIRQ</sequence>
<dbReference type="RefSeq" id="WP_186852325.1">
    <property type="nucleotide sequence ID" value="NZ_JACOPO010000002.1"/>
</dbReference>
<accession>A0A8J6M6P4</accession>
<dbReference type="Proteomes" id="UP000628736">
    <property type="component" value="Unassembled WGS sequence"/>
</dbReference>
<evidence type="ECO:0000313" key="1">
    <source>
        <dbReference type="EMBL" id="MBC5722063.1"/>
    </source>
</evidence>